<name>A0A6A6R5V3_9PEZI</name>
<evidence type="ECO:0000256" key="1">
    <source>
        <dbReference type="SAM" id="Coils"/>
    </source>
</evidence>
<dbReference type="Proteomes" id="UP000799750">
    <property type="component" value="Unassembled WGS sequence"/>
</dbReference>
<sequence>MDGNPADSEQTASGIPSYDASTTGESPQVTSDTSACMSSVSLNDISDFSKDIPQEAPTIMELILPNGRDTTLRKSTIPILSSQQVDPEILRAQVAHLQGLNDYQKKQNEALKLDLTTMVNWGLVQENKAESAKTLAGELEMDLRKMEEANDKEQTRAKVAEKRVEELEVGLKVMEDARNEANSRVKRAEKRVAELVVELNIREGAENEQMAVKEALELEKMSLAEQVSMARARIEDLKNEIARARETHNEEKEKMNDSQDEGIQILLWKFRERLGYLEEETETGTERPDTLQEWDSMRSMLNSFKDEHSKQIQQIFRLLSHGKCEKLREKEKTSRLKRDFGNANLENSNIKKDNISLERELNSVKRIKERLEAESSRQNEPFIKKEVDHWPPEKFRSPEDPTTDSHRPKRLKHIFHDTSEQSLSRGYSNPLSRPNFHAIFSSERSGSKTVSTVGSPISTHNIMCGVCLEIHPAKGWLTGCLHVICWSCFLEMEFTSSFKSEGTTSCYCGHPITYTMTLESCLADSEPPKFSSSFSSKLSEYKTLQPEDTSVFSGKVFYSLRTRQATIAFSARSSKSEIDDLEPEVTQWVARSLREWFSIPRPQFWVEYQKRNGTCLHCQIHNQYCFLLNPGKNEACVPCSKKGVPCLAIKKSVWGPLIQLLPLADTYRKGRLWKSIVSWKDPEKVQKAEWEREWENQL</sequence>
<feature type="region of interest" description="Disordered" evidence="2">
    <location>
        <begin position="372"/>
        <end position="407"/>
    </location>
</feature>
<protein>
    <recommendedName>
        <fullName evidence="5">RING-type domain-containing protein</fullName>
    </recommendedName>
</protein>
<keyword evidence="1" id="KW-0175">Coiled coil</keyword>
<accession>A0A6A6R5V3</accession>
<gene>
    <name evidence="3" type="ORF">BU16DRAFT_601439</name>
</gene>
<feature type="compositionally biased region" description="Polar residues" evidence="2">
    <location>
        <begin position="7"/>
        <end position="35"/>
    </location>
</feature>
<feature type="region of interest" description="Disordered" evidence="2">
    <location>
        <begin position="1"/>
        <end position="35"/>
    </location>
</feature>
<feature type="compositionally biased region" description="Basic and acidic residues" evidence="2">
    <location>
        <begin position="372"/>
        <end position="406"/>
    </location>
</feature>
<evidence type="ECO:0000256" key="2">
    <source>
        <dbReference type="SAM" id="MobiDB-lite"/>
    </source>
</evidence>
<proteinExistence type="predicted"/>
<reference evidence="3" key="1">
    <citation type="journal article" date="2020" name="Stud. Mycol.">
        <title>101 Dothideomycetes genomes: a test case for predicting lifestyles and emergence of pathogens.</title>
        <authorList>
            <person name="Haridas S."/>
            <person name="Albert R."/>
            <person name="Binder M."/>
            <person name="Bloem J."/>
            <person name="Labutti K."/>
            <person name="Salamov A."/>
            <person name="Andreopoulos B."/>
            <person name="Baker S."/>
            <person name="Barry K."/>
            <person name="Bills G."/>
            <person name="Bluhm B."/>
            <person name="Cannon C."/>
            <person name="Castanera R."/>
            <person name="Culley D."/>
            <person name="Daum C."/>
            <person name="Ezra D."/>
            <person name="Gonzalez J."/>
            <person name="Henrissat B."/>
            <person name="Kuo A."/>
            <person name="Liang C."/>
            <person name="Lipzen A."/>
            <person name="Lutzoni F."/>
            <person name="Magnuson J."/>
            <person name="Mondo S."/>
            <person name="Nolan M."/>
            <person name="Ohm R."/>
            <person name="Pangilinan J."/>
            <person name="Park H.-J."/>
            <person name="Ramirez L."/>
            <person name="Alfaro M."/>
            <person name="Sun H."/>
            <person name="Tritt A."/>
            <person name="Yoshinaga Y."/>
            <person name="Zwiers L.-H."/>
            <person name="Turgeon B."/>
            <person name="Goodwin S."/>
            <person name="Spatafora J."/>
            <person name="Crous P."/>
            <person name="Grigoriev I."/>
        </authorList>
    </citation>
    <scope>NUCLEOTIDE SEQUENCE</scope>
    <source>
        <strain evidence="3">CBS 269.34</strain>
    </source>
</reference>
<keyword evidence="4" id="KW-1185">Reference proteome</keyword>
<evidence type="ECO:0000313" key="4">
    <source>
        <dbReference type="Proteomes" id="UP000799750"/>
    </source>
</evidence>
<dbReference type="EMBL" id="MU004183">
    <property type="protein sequence ID" value="KAF2499939.1"/>
    <property type="molecule type" value="Genomic_DNA"/>
</dbReference>
<evidence type="ECO:0000313" key="3">
    <source>
        <dbReference type="EMBL" id="KAF2499939.1"/>
    </source>
</evidence>
<feature type="coiled-coil region" evidence="1">
    <location>
        <begin position="129"/>
        <end position="261"/>
    </location>
</feature>
<evidence type="ECO:0008006" key="5">
    <source>
        <dbReference type="Google" id="ProtNLM"/>
    </source>
</evidence>
<dbReference type="OrthoDB" id="10507380at2759"/>
<dbReference type="AlphaFoldDB" id="A0A6A6R5V3"/>
<organism evidence="3 4">
    <name type="scientific">Lophium mytilinum</name>
    <dbReference type="NCBI Taxonomy" id="390894"/>
    <lineage>
        <taxon>Eukaryota</taxon>
        <taxon>Fungi</taxon>
        <taxon>Dikarya</taxon>
        <taxon>Ascomycota</taxon>
        <taxon>Pezizomycotina</taxon>
        <taxon>Dothideomycetes</taxon>
        <taxon>Pleosporomycetidae</taxon>
        <taxon>Mytilinidiales</taxon>
        <taxon>Mytilinidiaceae</taxon>
        <taxon>Lophium</taxon>
    </lineage>
</organism>